<dbReference type="InterPro" id="IPR026893">
    <property type="entry name" value="Tyr/Ser_Pase_IphP-type"/>
</dbReference>
<sequence>MKYLVPLYRQNVLLHCNAGIGRTGTGAVAILRSLGTDPEAAANWVADAGSGAETPGQKAFLQAHWQAVRYPPEPEQEANFEWDEFVRFREMCNINITEACVVVTPAWIIEHTGKLLEGKYASTVADHYEVK</sequence>
<comment type="caution">
    <text evidence="2">The sequence shown here is derived from an EMBL/GenBank/DDBJ whole genome shotgun (WGS) entry which is preliminary data.</text>
</comment>
<evidence type="ECO:0000259" key="1">
    <source>
        <dbReference type="PROSITE" id="PS50056"/>
    </source>
</evidence>
<organism evidence="2 3">
    <name type="scientific">Symbiodinium natans</name>
    <dbReference type="NCBI Taxonomy" id="878477"/>
    <lineage>
        <taxon>Eukaryota</taxon>
        <taxon>Sar</taxon>
        <taxon>Alveolata</taxon>
        <taxon>Dinophyceae</taxon>
        <taxon>Suessiales</taxon>
        <taxon>Symbiodiniaceae</taxon>
        <taxon>Symbiodinium</taxon>
    </lineage>
</organism>
<dbReference type="EMBL" id="CAJNDS010000691">
    <property type="protein sequence ID" value="CAE7228326.1"/>
    <property type="molecule type" value="Genomic_DNA"/>
</dbReference>
<evidence type="ECO:0000313" key="3">
    <source>
        <dbReference type="Proteomes" id="UP000604046"/>
    </source>
</evidence>
<dbReference type="Gene3D" id="3.90.190.10">
    <property type="entry name" value="Protein tyrosine phosphatase superfamily"/>
    <property type="match status" value="1"/>
</dbReference>
<dbReference type="GO" id="GO:0004721">
    <property type="term" value="F:phosphoprotein phosphatase activity"/>
    <property type="evidence" value="ECO:0007669"/>
    <property type="project" value="InterPro"/>
</dbReference>
<accession>A0A812KQR3</accession>
<dbReference type="InterPro" id="IPR000387">
    <property type="entry name" value="Tyr_Pase_dom"/>
</dbReference>
<gene>
    <name evidence="2" type="ORF">SNAT2548_LOCUS9083</name>
</gene>
<dbReference type="PROSITE" id="PS00383">
    <property type="entry name" value="TYR_PHOSPHATASE_1"/>
    <property type="match status" value="1"/>
</dbReference>
<dbReference type="InterPro" id="IPR016130">
    <property type="entry name" value="Tyr_Pase_AS"/>
</dbReference>
<dbReference type="Pfam" id="PF13350">
    <property type="entry name" value="Y_phosphatase3"/>
    <property type="match status" value="1"/>
</dbReference>
<keyword evidence="3" id="KW-1185">Reference proteome</keyword>
<dbReference type="AlphaFoldDB" id="A0A812KQR3"/>
<feature type="domain" description="Tyrosine specific protein phosphatases" evidence="1">
    <location>
        <begin position="12"/>
        <end position="25"/>
    </location>
</feature>
<dbReference type="SUPFAM" id="SSF52799">
    <property type="entry name" value="(Phosphotyrosine protein) phosphatases II"/>
    <property type="match status" value="1"/>
</dbReference>
<evidence type="ECO:0000313" key="2">
    <source>
        <dbReference type="EMBL" id="CAE7228326.1"/>
    </source>
</evidence>
<dbReference type="OrthoDB" id="435593at2759"/>
<name>A0A812KQR3_9DINO</name>
<dbReference type="PROSITE" id="PS50056">
    <property type="entry name" value="TYR_PHOSPHATASE_2"/>
    <property type="match status" value="1"/>
</dbReference>
<protein>
    <recommendedName>
        <fullName evidence="1">Tyrosine specific protein phosphatases domain-containing protein</fullName>
    </recommendedName>
</protein>
<dbReference type="InterPro" id="IPR029021">
    <property type="entry name" value="Prot-tyrosine_phosphatase-like"/>
</dbReference>
<dbReference type="Proteomes" id="UP000604046">
    <property type="component" value="Unassembled WGS sequence"/>
</dbReference>
<proteinExistence type="predicted"/>
<reference evidence="2" key="1">
    <citation type="submission" date="2021-02" db="EMBL/GenBank/DDBJ databases">
        <authorList>
            <person name="Dougan E. K."/>
            <person name="Rhodes N."/>
            <person name="Thang M."/>
            <person name="Chan C."/>
        </authorList>
    </citation>
    <scope>NUCLEOTIDE SEQUENCE</scope>
</reference>